<dbReference type="RefSeq" id="XP_008189964.1">
    <property type="nucleotide sequence ID" value="XM_008191742.1"/>
</dbReference>
<dbReference type="GeneID" id="103311907"/>
<dbReference type="GeneID" id="103311611"/>
<reference evidence="2" key="2">
    <citation type="submission" date="2022-06" db="UniProtKB">
        <authorList>
            <consortium name="EnsemblMetazoa"/>
        </authorList>
    </citation>
    <scope>IDENTIFICATION</scope>
</reference>
<protein>
    <recommendedName>
        <fullName evidence="1">HAT C-terminal dimerisation domain-containing protein</fullName>
    </recommendedName>
</protein>
<evidence type="ECO:0000313" key="2">
    <source>
        <dbReference type="EnsemblMetazoa" id="XP_008189503.1"/>
    </source>
</evidence>
<dbReference type="Pfam" id="PF05699">
    <property type="entry name" value="Dimer_Tnp_hAT"/>
    <property type="match status" value="1"/>
</dbReference>
<dbReference type="SUPFAM" id="SSF53098">
    <property type="entry name" value="Ribonuclease H-like"/>
    <property type="match status" value="1"/>
</dbReference>
<dbReference type="KEGG" id="api:103311611"/>
<name>A0A8R2BB03_ACYPI</name>
<dbReference type="KEGG" id="api:103311907"/>
<dbReference type="AlphaFoldDB" id="A0A8R2BB03"/>
<organism evidence="2 3">
    <name type="scientific">Acyrthosiphon pisum</name>
    <name type="common">Pea aphid</name>
    <dbReference type="NCBI Taxonomy" id="7029"/>
    <lineage>
        <taxon>Eukaryota</taxon>
        <taxon>Metazoa</taxon>
        <taxon>Ecdysozoa</taxon>
        <taxon>Arthropoda</taxon>
        <taxon>Hexapoda</taxon>
        <taxon>Insecta</taxon>
        <taxon>Pterygota</taxon>
        <taxon>Neoptera</taxon>
        <taxon>Paraneoptera</taxon>
        <taxon>Hemiptera</taxon>
        <taxon>Sternorrhyncha</taxon>
        <taxon>Aphidomorpha</taxon>
        <taxon>Aphidoidea</taxon>
        <taxon>Aphididae</taxon>
        <taxon>Macrosiphini</taxon>
        <taxon>Acyrthosiphon</taxon>
    </lineage>
</organism>
<dbReference type="Proteomes" id="UP000007819">
    <property type="component" value="Chromosome A1"/>
</dbReference>
<evidence type="ECO:0000313" key="3">
    <source>
        <dbReference type="Proteomes" id="UP000007819"/>
    </source>
</evidence>
<dbReference type="InterPro" id="IPR008906">
    <property type="entry name" value="HATC_C_dom"/>
</dbReference>
<dbReference type="OrthoDB" id="6621209at2759"/>
<feature type="domain" description="HAT C-terminal dimerisation" evidence="1">
    <location>
        <begin position="48"/>
        <end position="111"/>
    </location>
</feature>
<dbReference type="GO" id="GO:0046983">
    <property type="term" value="F:protein dimerization activity"/>
    <property type="evidence" value="ECO:0007669"/>
    <property type="project" value="InterPro"/>
</dbReference>
<dbReference type="PANTHER" id="PTHR46289">
    <property type="entry name" value="52 KDA REPRESSOR OF THE INHIBITOR OF THE PROTEIN KINASE-LIKE PROTEIN-RELATED"/>
    <property type="match status" value="1"/>
</dbReference>
<reference evidence="3" key="1">
    <citation type="submission" date="2010-06" db="EMBL/GenBank/DDBJ databases">
        <authorList>
            <person name="Jiang H."/>
            <person name="Abraham K."/>
            <person name="Ali S."/>
            <person name="Alsbrooks S.L."/>
            <person name="Anim B.N."/>
            <person name="Anosike U.S."/>
            <person name="Attaway T."/>
            <person name="Bandaranaike D.P."/>
            <person name="Battles P.K."/>
            <person name="Bell S.N."/>
            <person name="Bell A.V."/>
            <person name="Beltran B."/>
            <person name="Bickham C."/>
            <person name="Bustamante Y."/>
            <person name="Caleb T."/>
            <person name="Canada A."/>
            <person name="Cardenas V."/>
            <person name="Carter K."/>
            <person name="Chacko J."/>
            <person name="Chandrabose M.N."/>
            <person name="Chavez D."/>
            <person name="Chavez A."/>
            <person name="Chen L."/>
            <person name="Chu H.-S."/>
            <person name="Claassen K.J."/>
            <person name="Cockrell R."/>
            <person name="Collins M."/>
            <person name="Cooper J.A."/>
            <person name="Cree A."/>
            <person name="Curry S.M."/>
            <person name="Da Y."/>
            <person name="Dao M.D."/>
            <person name="Das B."/>
            <person name="Davila M.-L."/>
            <person name="Davy-Carroll L."/>
            <person name="Denson S."/>
            <person name="Dinh H."/>
            <person name="Ebong V.E."/>
            <person name="Edwards J.R."/>
            <person name="Egan A."/>
            <person name="El-Daye J."/>
            <person name="Escobedo L."/>
            <person name="Fernandez S."/>
            <person name="Fernando P.R."/>
            <person name="Flagg N."/>
            <person name="Forbes L.D."/>
            <person name="Fowler R.G."/>
            <person name="Fu Q."/>
            <person name="Gabisi R.A."/>
            <person name="Ganer J."/>
            <person name="Garbino Pronczuk A."/>
            <person name="Garcia R.M."/>
            <person name="Garner T."/>
            <person name="Garrett T.E."/>
            <person name="Gonzalez D.A."/>
            <person name="Hamid H."/>
            <person name="Hawkins E.S."/>
            <person name="Hirani K."/>
            <person name="Hogues M.E."/>
            <person name="Hollins B."/>
            <person name="Hsiao C.-H."/>
            <person name="Jabil R."/>
            <person name="James M.L."/>
            <person name="Jhangiani S.N."/>
            <person name="Johnson B."/>
            <person name="Johnson Q."/>
            <person name="Joshi V."/>
            <person name="Kalu J.B."/>
            <person name="Kam C."/>
            <person name="Kashfia A."/>
            <person name="Keebler J."/>
            <person name="Kisamo H."/>
            <person name="Kovar C.L."/>
            <person name="Lago L.A."/>
            <person name="Lai C.-Y."/>
            <person name="Laidlaw J."/>
            <person name="Lara F."/>
            <person name="Le T.-K."/>
            <person name="Lee S.L."/>
            <person name="Legall F.H."/>
            <person name="Lemon S.J."/>
            <person name="Lewis L.R."/>
            <person name="Li B."/>
            <person name="Liu Y."/>
            <person name="Liu Y.-S."/>
            <person name="Lopez J."/>
            <person name="Lozado R.J."/>
            <person name="Lu J."/>
            <person name="Madu R.C."/>
            <person name="Maheshwari M."/>
            <person name="Maheshwari R."/>
            <person name="Malloy K."/>
            <person name="Martinez E."/>
            <person name="Mathew T."/>
            <person name="Mercado I.C."/>
            <person name="Mercado C."/>
            <person name="Meyer B."/>
            <person name="Montgomery K."/>
            <person name="Morgan M.B."/>
            <person name="Munidasa M."/>
            <person name="Nazareth L.V."/>
            <person name="Nelson J."/>
            <person name="Ng B.M."/>
            <person name="Nguyen N.B."/>
            <person name="Nguyen P.Q."/>
            <person name="Nguyen T."/>
            <person name="Obregon M."/>
            <person name="Okwuonu G.O."/>
            <person name="Onwere C.G."/>
            <person name="Orozco G."/>
            <person name="Parra A."/>
            <person name="Patel S."/>
            <person name="Patil S."/>
            <person name="Perez A."/>
            <person name="Perez Y."/>
            <person name="Pham C."/>
            <person name="Primus E.L."/>
            <person name="Pu L.-L."/>
            <person name="Puazo M."/>
            <person name="Qin X."/>
            <person name="Quiroz J.B."/>
            <person name="Reese J."/>
            <person name="Richards S."/>
            <person name="Rives C.M."/>
            <person name="Robberts R."/>
            <person name="Ruiz S.J."/>
            <person name="Ruiz M.J."/>
            <person name="Santibanez J."/>
            <person name="Schneider B.W."/>
            <person name="Sisson I."/>
            <person name="Smith M."/>
            <person name="Sodergren E."/>
            <person name="Song X.-Z."/>
            <person name="Song B.B."/>
            <person name="Summersgill H."/>
            <person name="Thelus R."/>
            <person name="Thornton R.D."/>
            <person name="Trejos Z.Y."/>
            <person name="Usmani K."/>
            <person name="Vattathil S."/>
            <person name="Villasana D."/>
            <person name="Walker D.L."/>
            <person name="Wang S."/>
            <person name="Wang K."/>
            <person name="White C.S."/>
            <person name="Williams A.C."/>
            <person name="Williamson J."/>
            <person name="Wilson K."/>
            <person name="Woghiren I.O."/>
            <person name="Woodworth J.R."/>
            <person name="Worley K.C."/>
            <person name="Wright R.A."/>
            <person name="Wu W."/>
            <person name="Young L."/>
            <person name="Zhang L."/>
            <person name="Zhang J."/>
            <person name="Zhu Y."/>
            <person name="Muzny D.M."/>
            <person name="Weinstock G."/>
            <person name="Gibbs R.A."/>
        </authorList>
    </citation>
    <scope>NUCLEOTIDE SEQUENCE [LARGE SCALE GENOMIC DNA]</scope>
    <source>
        <strain evidence="3">LSR1</strain>
    </source>
</reference>
<dbReference type="EnsemblMetazoa" id="XM_008191742.1">
    <property type="protein sequence ID" value="XP_008189964.1"/>
    <property type="gene ID" value="LOC103311907"/>
</dbReference>
<dbReference type="RefSeq" id="XP_008189503.1">
    <property type="nucleotide sequence ID" value="XM_008191281.1"/>
</dbReference>
<sequence>MMAQFCELISINLNLSEDLVKKYFEGELQLWHTYWTNEKEIPKPSLEAFERCDSETFPIIYNCFLILLTLPATSATAERNFSSLRRLKTWMRSRISEERLNGLALLNCYRNISIDCEEVIDEFAKSKRRMDFVL</sequence>
<dbReference type="PANTHER" id="PTHR46289:SF14">
    <property type="entry name" value="DUF4371 DOMAIN-CONTAINING PROTEIN"/>
    <property type="match status" value="1"/>
</dbReference>
<accession>A0A8R2BB03</accession>
<proteinExistence type="predicted"/>
<evidence type="ECO:0000259" key="1">
    <source>
        <dbReference type="Pfam" id="PF05699"/>
    </source>
</evidence>
<dbReference type="EnsemblMetazoa" id="XM_008191281.1">
    <property type="protein sequence ID" value="XP_008189503.1"/>
    <property type="gene ID" value="LOC103311611"/>
</dbReference>
<dbReference type="InterPro" id="IPR012337">
    <property type="entry name" value="RNaseH-like_sf"/>
</dbReference>
<keyword evidence="3" id="KW-1185">Reference proteome</keyword>
<dbReference type="InterPro" id="IPR052958">
    <property type="entry name" value="IFN-induced_PKR_regulator"/>
</dbReference>